<evidence type="ECO:0000313" key="3">
    <source>
        <dbReference type="EMBL" id="KAK7436423.1"/>
    </source>
</evidence>
<organism evidence="3 4">
    <name type="scientific">Marasmiellus scandens</name>
    <dbReference type="NCBI Taxonomy" id="2682957"/>
    <lineage>
        <taxon>Eukaryota</taxon>
        <taxon>Fungi</taxon>
        <taxon>Dikarya</taxon>
        <taxon>Basidiomycota</taxon>
        <taxon>Agaricomycotina</taxon>
        <taxon>Agaricomycetes</taxon>
        <taxon>Agaricomycetidae</taxon>
        <taxon>Agaricales</taxon>
        <taxon>Marasmiineae</taxon>
        <taxon>Omphalotaceae</taxon>
        <taxon>Marasmiellus</taxon>
    </lineage>
</organism>
<gene>
    <name evidence="3" type="ORF">VKT23_019134</name>
</gene>
<feature type="transmembrane region" description="Helical" evidence="2">
    <location>
        <begin position="286"/>
        <end position="311"/>
    </location>
</feature>
<name>A0ABR1IRF3_9AGAR</name>
<evidence type="ECO:0000313" key="4">
    <source>
        <dbReference type="Proteomes" id="UP001498398"/>
    </source>
</evidence>
<evidence type="ECO:0008006" key="5">
    <source>
        <dbReference type="Google" id="ProtNLM"/>
    </source>
</evidence>
<feature type="compositionally biased region" description="Low complexity" evidence="1">
    <location>
        <begin position="29"/>
        <end position="39"/>
    </location>
</feature>
<evidence type="ECO:0000256" key="1">
    <source>
        <dbReference type="SAM" id="MobiDB-lite"/>
    </source>
</evidence>
<feature type="transmembrane region" description="Helical" evidence="2">
    <location>
        <begin position="134"/>
        <end position="156"/>
    </location>
</feature>
<feature type="region of interest" description="Disordered" evidence="1">
    <location>
        <begin position="19"/>
        <end position="127"/>
    </location>
</feature>
<protein>
    <recommendedName>
        <fullName evidence="5">Transmembrane protein</fullName>
    </recommendedName>
</protein>
<reference evidence="3 4" key="1">
    <citation type="submission" date="2024-01" db="EMBL/GenBank/DDBJ databases">
        <title>A draft genome for the cacao thread blight pathogen Marasmiellus scandens.</title>
        <authorList>
            <person name="Baruah I.K."/>
            <person name="Leung J."/>
            <person name="Bukari Y."/>
            <person name="Amoako-Attah I."/>
            <person name="Meinhardt L.W."/>
            <person name="Bailey B.A."/>
            <person name="Cohen S.P."/>
        </authorList>
    </citation>
    <scope>NUCLEOTIDE SEQUENCE [LARGE SCALE GENOMIC DNA]</scope>
    <source>
        <strain evidence="3 4">GH-19</strain>
    </source>
</reference>
<feature type="compositionally biased region" description="Polar residues" evidence="1">
    <location>
        <begin position="49"/>
        <end position="64"/>
    </location>
</feature>
<dbReference type="EMBL" id="JBANRG010000094">
    <property type="protein sequence ID" value="KAK7436423.1"/>
    <property type="molecule type" value="Genomic_DNA"/>
</dbReference>
<keyword evidence="2" id="KW-0812">Transmembrane</keyword>
<feature type="compositionally biased region" description="Basic and acidic residues" evidence="1">
    <location>
        <begin position="19"/>
        <end position="28"/>
    </location>
</feature>
<dbReference type="Proteomes" id="UP001498398">
    <property type="component" value="Unassembled WGS sequence"/>
</dbReference>
<keyword evidence="2" id="KW-1133">Transmembrane helix</keyword>
<proteinExistence type="predicted"/>
<accession>A0ABR1IRF3</accession>
<keyword evidence="2" id="KW-0472">Membrane</keyword>
<evidence type="ECO:0000256" key="2">
    <source>
        <dbReference type="SAM" id="Phobius"/>
    </source>
</evidence>
<feature type="transmembrane region" description="Helical" evidence="2">
    <location>
        <begin position="176"/>
        <end position="201"/>
    </location>
</feature>
<keyword evidence="4" id="KW-1185">Reference proteome</keyword>
<feature type="transmembrane region" description="Helical" evidence="2">
    <location>
        <begin position="317"/>
        <end position="340"/>
    </location>
</feature>
<comment type="caution">
    <text evidence="3">The sequence shown here is derived from an EMBL/GenBank/DDBJ whole genome shotgun (WGS) entry which is preliminary data.</text>
</comment>
<sequence length="346" mass="37476">MNERVEFILTEIYSTIGNTERRTHDHSRATSIASSSRSIPILKVVPDSPESSHGQKTRNSNVGQTDEYYDRKSEEFLNVDGPSTDHSERHVHYLPGTGADDDSASMHDAPSHGHASTRSFRPPTEPIPRTQHQILTALAIGAPLIASVVSSCTSVICADLTSALGSDPITRPAKASVVVTLLWCALITSLGSTMTAVAGLAMHAGYHDSHVGVTKRIVRFLRQWREERKAAKSMKRESRLDSRQLEIPLPDHSKSNIYLDVRVPSPALSTVTDGHREQHMIASFRAAVVSARLLGLSVALLGTGIAVYLFLLYPLSVAVTTLVVGLGTTVVAAAPLLPIVMPRQSR</sequence>